<organism evidence="2">
    <name type="scientific">marine sediment metagenome</name>
    <dbReference type="NCBI Taxonomy" id="412755"/>
    <lineage>
        <taxon>unclassified sequences</taxon>
        <taxon>metagenomes</taxon>
        <taxon>ecological metagenomes</taxon>
    </lineage>
</organism>
<comment type="caution">
    <text evidence="2">The sequence shown here is derived from an EMBL/GenBank/DDBJ whole genome shotgun (WGS) entry which is preliminary data.</text>
</comment>
<protein>
    <submittedName>
        <fullName evidence="2">Uncharacterized protein</fullName>
    </submittedName>
</protein>
<dbReference type="AlphaFoldDB" id="X0YK33"/>
<dbReference type="SUPFAM" id="SSF52833">
    <property type="entry name" value="Thioredoxin-like"/>
    <property type="match status" value="1"/>
</dbReference>
<feature type="non-terminal residue" evidence="2">
    <location>
        <position position="229"/>
    </location>
</feature>
<feature type="non-terminal residue" evidence="2">
    <location>
        <position position="1"/>
    </location>
</feature>
<dbReference type="InterPro" id="IPR036249">
    <property type="entry name" value="Thioredoxin-like_sf"/>
</dbReference>
<feature type="transmembrane region" description="Helical" evidence="1">
    <location>
        <begin position="128"/>
        <end position="147"/>
    </location>
</feature>
<dbReference type="PROSITE" id="PS51354">
    <property type="entry name" value="GLUTAREDOXIN_2"/>
    <property type="match status" value="1"/>
</dbReference>
<dbReference type="EMBL" id="BARS01052965">
    <property type="protein sequence ID" value="GAG47437.1"/>
    <property type="molecule type" value="Genomic_DNA"/>
</dbReference>
<gene>
    <name evidence="2" type="ORF">S01H1_78673</name>
</gene>
<keyword evidence="1" id="KW-1133">Transmembrane helix</keyword>
<feature type="transmembrane region" description="Helical" evidence="1">
    <location>
        <begin position="154"/>
        <end position="180"/>
    </location>
</feature>
<keyword evidence="1" id="KW-0812">Transmembrane</keyword>
<evidence type="ECO:0000313" key="2">
    <source>
        <dbReference type="EMBL" id="GAG47437.1"/>
    </source>
</evidence>
<keyword evidence="1" id="KW-0472">Membrane</keyword>
<feature type="transmembrane region" description="Helical" evidence="1">
    <location>
        <begin position="192"/>
        <end position="217"/>
    </location>
</feature>
<proteinExistence type="predicted"/>
<accession>X0YK33</accession>
<reference evidence="2" key="1">
    <citation type="journal article" date="2014" name="Front. Microbiol.">
        <title>High frequency of phylogenetically diverse reductive dehalogenase-homologous genes in deep subseafloor sedimentary metagenomes.</title>
        <authorList>
            <person name="Kawai M."/>
            <person name="Futagami T."/>
            <person name="Toyoda A."/>
            <person name="Takaki Y."/>
            <person name="Nishi S."/>
            <person name="Hori S."/>
            <person name="Arai W."/>
            <person name="Tsubouchi T."/>
            <person name="Morono Y."/>
            <person name="Uchiyama I."/>
            <person name="Ito T."/>
            <person name="Fujiyama A."/>
            <person name="Inagaki F."/>
            <person name="Takami H."/>
        </authorList>
    </citation>
    <scope>NUCLEOTIDE SEQUENCE</scope>
    <source>
        <strain evidence="2">Expedition CK06-06</strain>
    </source>
</reference>
<name>X0YK33_9ZZZZ</name>
<sequence>VFSTPNCTLCLKVKKMLEELKKLYPRAEIREMDIVSEDALALNKALCARAYLPTTARAKAPAVFSANRGLVGDDITLDALKELAERARGLAAPWELRLHKLLDSDTVALEQYMTYTPLVIIGAGLADGINPCAYAAIIFFITYLTYIKKSRAEILLAGLLFISAVFVTYLAIGVALYGLLRTMGEVSVTLNRILYSVMALLLAVAVGLSLGDGIRCLQGRPQQMKLKLP</sequence>
<evidence type="ECO:0000256" key="1">
    <source>
        <dbReference type="SAM" id="Phobius"/>
    </source>
</evidence>